<dbReference type="EC" id="3.2.2.22" evidence="1"/>
<dbReference type="GO" id="GO:0006952">
    <property type="term" value="P:defense response"/>
    <property type="evidence" value="ECO:0007669"/>
    <property type="project" value="UniProtKB-KW"/>
</dbReference>
<comment type="similarity">
    <text evidence="1">Belongs to the ribosome-inactivating protein family.</text>
</comment>
<dbReference type="InterPro" id="IPR016138">
    <property type="entry name" value="Ribosome_inactivat_prot_sub1"/>
</dbReference>
<evidence type="ECO:0000256" key="2">
    <source>
        <dbReference type="SAM" id="MobiDB-lite"/>
    </source>
</evidence>
<reference evidence="4" key="1">
    <citation type="journal article" date="2005" name="Nature">
        <title>The map-based sequence of the rice genome.</title>
        <authorList>
            <consortium name="International rice genome sequencing project (IRGSP)"/>
            <person name="Matsumoto T."/>
            <person name="Wu J."/>
            <person name="Kanamori H."/>
            <person name="Katayose Y."/>
            <person name="Fujisawa M."/>
            <person name="Namiki N."/>
            <person name="Mizuno H."/>
            <person name="Yamamoto K."/>
            <person name="Antonio B.A."/>
            <person name="Baba T."/>
            <person name="Sakata K."/>
            <person name="Nagamura Y."/>
            <person name="Aoki H."/>
            <person name="Arikawa K."/>
            <person name="Arita K."/>
            <person name="Bito T."/>
            <person name="Chiden Y."/>
            <person name="Fujitsuka N."/>
            <person name="Fukunaka R."/>
            <person name="Hamada M."/>
            <person name="Harada C."/>
            <person name="Hayashi A."/>
            <person name="Hijishita S."/>
            <person name="Honda M."/>
            <person name="Hosokawa S."/>
            <person name="Ichikawa Y."/>
            <person name="Idonuma A."/>
            <person name="Iijima M."/>
            <person name="Ikeda M."/>
            <person name="Ikeno M."/>
            <person name="Ito K."/>
            <person name="Ito S."/>
            <person name="Ito T."/>
            <person name="Ito Y."/>
            <person name="Ito Y."/>
            <person name="Iwabuchi A."/>
            <person name="Kamiya K."/>
            <person name="Karasawa W."/>
            <person name="Kurita K."/>
            <person name="Katagiri S."/>
            <person name="Kikuta A."/>
            <person name="Kobayashi H."/>
            <person name="Kobayashi N."/>
            <person name="Machita K."/>
            <person name="Maehara T."/>
            <person name="Masukawa M."/>
            <person name="Mizubayashi T."/>
            <person name="Mukai Y."/>
            <person name="Nagasaki H."/>
            <person name="Nagata Y."/>
            <person name="Naito S."/>
            <person name="Nakashima M."/>
            <person name="Nakama Y."/>
            <person name="Nakamichi Y."/>
            <person name="Nakamura M."/>
            <person name="Meguro A."/>
            <person name="Negishi M."/>
            <person name="Ohta I."/>
            <person name="Ohta T."/>
            <person name="Okamoto M."/>
            <person name="Ono N."/>
            <person name="Saji S."/>
            <person name="Sakaguchi M."/>
            <person name="Sakai K."/>
            <person name="Shibata M."/>
            <person name="Shimokawa T."/>
            <person name="Song J."/>
            <person name="Takazaki Y."/>
            <person name="Terasawa K."/>
            <person name="Tsugane M."/>
            <person name="Tsuji K."/>
            <person name="Ueda S."/>
            <person name="Waki K."/>
            <person name="Yamagata H."/>
            <person name="Yamamoto M."/>
            <person name="Yamamoto S."/>
            <person name="Yamane H."/>
            <person name="Yoshiki S."/>
            <person name="Yoshihara R."/>
            <person name="Yukawa K."/>
            <person name="Zhong H."/>
            <person name="Yano M."/>
            <person name="Yuan Q."/>
            <person name="Ouyang S."/>
            <person name="Liu J."/>
            <person name="Jones K.M."/>
            <person name="Gansberger K."/>
            <person name="Moffat K."/>
            <person name="Hill J."/>
            <person name="Bera J."/>
            <person name="Fadrosh D."/>
            <person name="Jin S."/>
            <person name="Johri S."/>
            <person name="Kim M."/>
            <person name="Overton L."/>
            <person name="Reardon M."/>
            <person name="Tsitrin T."/>
            <person name="Vuong H."/>
            <person name="Weaver B."/>
            <person name="Ciecko A."/>
            <person name="Tallon L."/>
            <person name="Jackson J."/>
            <person name="Pai G."/>
            <person name="Aken S.V."/>
            <person name="Utterback T."/>
            <person name="Reidmuller S."/>
            <person name="Feldblyum T."/>
            <person name="Hsiao J."/>
            <person name="Zismann V."/>
            <person name="Iobst S."/>
            <person name="de Vazeille A.R."/>
            <person name="Buell C.R."/>
            <person name="Ying K."/>
            <person name="Li Y."/>
            <person name="Lu T."/>
            <person name="Huang Y."/>
            <person name="Zhao Q."/>
            <person name="Feng Q."/>
            <person name="Zhang L."/>
            <person name="Zhu J."/>
            <person name="Weng Q."/>
            <person name="Mu J."/>
            <person name="Lu Y."/>
            <person name="Fan D."/>
            <person name="Liu Y."/>
            <person name="Guan J."/>
            <person name="Zhang Y."/>
            <person name="Yu S."/>
            <person name="Liu X."/>
            <person name="Zhang Y."/>
            <person name="Hong G."/>
            <person name="Han B."/>
            <person name="Choisne N."/>
            <person name="Demange N."/>
            <person name="Orjeda G."/>
            <person name="Samain S."/>
            <person name="Cattolico L."/>
            <person name="Pelletier E."/>
            <person name="Couloux A."/>
            <person name="Segurens B."/>
            <person name="Wincker P."/>
            <person name="D'Hont A."/>
            <person name="Scarpelli C."/>
            <person name="Weissenbach J."/>
            <person name="Salanoubat M."/>
            <person name="Quetier F."/>
            <person name="Yu Y."/>
            <person name="Kim H.R."/>
            <person name="Rambo T."/>
            <person name="Currie J."/>
            <person name="Collura K."/>
            <person name="Luo M."/>
            <person name="Yang T."/>
            <person name="Ammiraju J.S.S."/>
            <person name="Engler F."/>
            <person name="Soderlund C."/>
            <person name="Wing R.A."/>
            <person name="Palmer L.E."/>
            <person name="de la Bastide M."/>
            <person name="Spiegel L."/>
            <person name="Nascimento L."/>
            <person name="Zutavern T."/>
            <person name="O'Shaughnessy A."/>
            <person name="Dike S."/>
            <person name="Dedhia N."/>
            <person name="Preston R."/>
            <person name="Balija V."/>
            <person name="McCombie W.R."/>
            <person name="Chow T."/>
            <person name="Chen H."/>
            <person name="Chung M."/>
            <person name="Chen C."/>
            <person name="Shaw J."/>
            <person name="Wu H."/>
            <person name="Hsiao K."/>
            <person name="Chao Y."/>
            <person name="Chu M."/>
            <person name="Cheng C."/>
            <person name="Hour A."/>
            <person name="Lee P."/>
            <person name="Lin S."/>
            <person name="Lin Y."/>
            <person name="Liou J."/>
            <person name="Liu S."/>
            <person name="Hsing Y."/>
            <person name="Raghuvanshi S."/>
            <person name="Mohanty A."/>
            <person name="Bharti A.K."/>
            <person name="Gaur A."/>
            <person name="Gupta V."/>
            <person name="Kumar D."/>
            <person name="Ravi V."/>
            <person name="Vij S."/>
            <person name="Kapur A."/>
            <person name="Khurana P."/>
            <person name="Khurana P."/>
            <person name="Khurana J.P."/>
            <person name="Tyagi A.K."/>
            <person name="Gaikwad K."/>
            <person name="Singh A."/>
            <person name="Dalal V."/>
            <person name="Srivastava S."/>
            <person name="Dixit A."/>
            <person name="Pal A.K."/>
            <person name="Ghazi I.A."/>
            <person name="Yadav M."/>
            <person name="Pandit A."/>
            <person name="Bhargava A."/>
            <person name="Sureshbabu K."/>
            <person name="Batra K."/>
            <person name="Sharma T.R."/>
            <person name="Mohapatra T."/>
            <person name="Singh N.K."/>
            <person name="Messing J."/>
            <person name="Nelson A.B."/>
            <person name="Fuks G."/>
            <person name="Kavchok S."/>
            <person name="Keizer G."/>
            <person name="Linton E."/>
            <person name="Llaca V."/>
            <person name="Song R."/>
            <person name="Tanyolac B."/>
            <person name="Young S."/>
            <person name="Ho-Il K."/>
            <person name="Hahn J.H."/>
            <person name="Sangsakoo G."/>
            <person name="Vanavichit A."/>
            <person name="de Mattos Luiz.A.T."/>
            <person name="Zimmer P.D."/>
            <person name="Malone G."/>
            <person name="Dellagostin O."/>
            <person name="de Oliveira A.C."/>
            <person name="Bevan M."/>
            <person name="Bancroft I."/>
            <person name="Minx P."/>
            <person name="Cordum H."/>
            <person name="Wilson R."/>
            <person name="Cheng Z."/>
            <person name="Jin W."/>
            <person name="Jiang J."/>
            <person name="Leong S.A."/>
            <person name="Iwama H."/>
            <person name="Gojobori T."/>
            <person name="Itoh T."/>
            <person name="Niimura Y."/>
            <person name="Fujii Y."/>
            <person name="Habara T."/>
            <person name="Sakai H."/>
            <person name="Sato Y."/>
            <person name="Wilson G."/>
            <person name="Kumar K."/>
            <person name="McCouch S."/>
            <person name="Juretic N."/>
            <person name="Hoen D."/>
            <person name="Wright S."/>
            <person name="Bruskiewich R."/>
            <person name="Bureau T."/>
            <person name="Miyao A."/>
            <person name="Hirochika H."/>
            <person name="Nishikawa T."/>
            <person name="Kadowaki K."/>
            <person name="Sugiura M."/>
            <person name="Burr B."/>
            <person name="Sasaki T."/>
        </authorList>
    </citation>
    <scope>NUCLEOTIDE SEQUENCE [LARGE SCALE GENOMIC DNA]</scope>
    <source>
        <strain evidence="4">cv. Nipponbare</strain>
    </source>
</reference>
<dbReference type="InterPro" id="IPR001574">
    <property type="entry name" value="Ribosome_inactivat_prot"/>
</dbReference>
<dbReference type="GO" id="GO:0090729">
    <property type="term" value="F:toxin activity"/>
    <property type="evidence" value="ECO:0007669"/>
    <property type="project" value="UniProtKB-KW"/>
</dbReference>
<reference evidence="4" key="2">
    <citation type="journal article" date="2008" name="Nucleic Acids Res.">
        <title>The rice annotation project database (RAP-DB): 2008 update.</title>
        <authorList>
            <consortium name="The rice annotation project (RAP)"/>
        </authorList>
    </citation>
    <scope>GENOME REANNOTATION</scope>
    <source>
        <strain evidence="4">cv. Nipponbare</strain>
    </source>
</reference>
<evidence type="ECO:0000256" key="1">
    <source>
        <dbReference type="RuleBase" id="RU004915"/>
    </source>
</evidence>
<dbReference type="Pfam" id="PF00161">
    <property type="entry name" value="RIP"/>
    <property type="match status" value="1"/>
</dbReference>
<keyword evidence="1" id="KW-0652">Protein synthesis inhibitor</keyword>
<dbReference type="EMBL" id="AP005103">
    <property type="protein sequence ID" value="BAC56034.1"/>
    <property type="molecule type" value="Genomic_DNA"/>
</dbReference>
<protein>
    <recommendedName>
        <fullName evidence="1">rRNA N-glycosylase</fullName>
        <ecNumber evidence="1">3.2.2.22</ecNumber>
    </recommendedName>
</protein>
<gene>
    <name evidence="3" type="primary">OSJNBa0036M16.133</name>
</gene>
<keyword evidence="1" id="KW-0378">Hydrolase</keyword>
<feature type="compositionally biased region" description="Basic and acidic residues" evidence="2">
    <location>
        <begin position="151"/>
        <end position="160"/>
    </location>
</feature>
<keyword evidence="1" id="KW-0800">Toxin</keyword>
<feature type="region of interest" description="Disordered" evidence="2">
    <location>
        <begin position="151"/>
        <end position="177"/>
    </location>
</feature>
<comment type="catalytic activity">
    <reaction evidence="1">
        <text>Endohydrolysis of the N-glycosidic bond at one specific adenosine on the 28S rRNA.</text>
        <dbReference type="EC" id="3.2.2.22"/>
    </reaction>
</comment>
<sequence length="219" mass="25481">MAAAVRGGDFFLSSLKKWTFYPLLYRLVVQLNFLWDIVRSVERPEVSRIEKYVTPKDESSCRMLQKLWTVPDYWIKVTLKDTVGKNHASLMIRSDNLYVSTFYNKYNDCFFLKGEGSKLPSSTQLSFRGGYHDLFKNGYTMLSHMVISKDVQGEHPHDDPSQLQAADQWNGGDPNERPTVEVELVDLVVKWAKCGRTQEAWDRNKEAGENRQHWDHKQD</sequence>
<dbReference type="SUPFAM" id="SSF56371">
    <property type="entry name" value="Ribosome inactivating proteins (RIP)"/>
    <property type="match status" value="1"/>
</dbReference>
<dbReference type="InterPro" id="IPR036041">
    <property type="entry name" value="Ribosome-inact_prot_sf"/>
</dbReference>
<dbReference type="Proteomes" id="UP000000763">
    <property type="component" value="Chromosome 7"/>
</dbReference>
<name>Q84Z18_ORYSJ</name>
<accession>Q84Z18</accession>
<evidence type="ECO:0000313" key="3">
    <source>
        <dbReference type="EMBL" id="BAC56034.1"/>
    </source>
</evidence>
<proteinExistence type="inferred from homology"/>
<dbReference type="Gene3D" id="3.40.420.10">
    <property type="entry name" value="Ricin (A subunit), domain 1"/>
    <property type="match status" value="1"/>
</dbReference>
<keyword evidence="1" id="KW-0611">Plant defense</keyword>
<organism evidence="3 4">
    <name type="scientific">Oryza sativa subsp. japonica</name>
    <name type="common">Rice</name>
    <dbReference type="NCBI Taxonomy" id="39947"/>
    <lineage>
        <taxon>Eukaryota</taxon>
        <taxon>Viridiplantae</taxon>
        <taxon>Streptophyta</taxon>
        <taxon>Embryophyta</taxon>
        <taxon>Tracheophyta</taxon>
        <taxon>Spermatophyta</taxon>
        <taxon>Magnoliopsida</taxon>
        <taxon>Liliopsida</taxon>
        <taxon>Poales</taxon>
        <taxon>Poaceae</taxon>
        <taxon>BOP clade</taxon>
        <taxon>Oryzoideae</taxon>
        <taxon>Oryzeae</taxon>
        <taxon>Oryzinae</taxon>
        <taxon>Oryza</taxon>
        <taxon>Oryza sativa</taxon>
    </lineage>
</organism>
<dbReference type="GO" id="GO:0017148">
    <property type="term" value="P:negative regulation of translation"/>
    <property type="evidence" value="ECO:0007669"/>
    <property type="project" value="UniProtKB-KW"/>
</dbReference>
<dbReference type="GO" id="GO:0030598">
    <property type="term" value="F:rRNA N-glycosylase activity"/>
    <property type="evidence" value="ECO:0007669"/>
    <property type="project" value="UniProtKB-EC"/>
</dbReference>
<evidence type="ECO:0000313" key="4">
    <source>
        <dbReference type="Proteomes" id="UP000000763"/>
    </source>
</evidence>
<dbReference type="AlphaFoldDB" id="Q84Z18"/>